<evidence type="ECO:0000313" key="5">
    <source>
        <dbReference type="EMBL" id="KAK9692472.1"/>
    </source>
</evidence>
<accession>A0ABR2VQ62</accession>
<keyword evidence="2" id="KW-0819">tRNA processing</keyword>
<evidence type="ECO:0000256" key="1">
    <source>
        <dbReference type="ARBA" id="ARBA00010409"/>
    </source>
</evidence>
<evidence type="ECO:0008006" key="7">
    <source>
        <dbReference type="Google" id="ProtNLM"/>
    </source>
</evidence>
<dbReference type="SUPFAM" id="SSF48371">
    <property type="entry name" value="ARM repeat"/>
    <property type="match status" value="1"/>
</dbReference>
<dbReference type="EMBL" id="JASJQH010008465">
    <property type="protein sequence ID" value="KAK9692472.1"/>
    <property type="molecule type" value="Genomic_DNA"/>
</dbReference>
<dbReference type="Pfam" id="PF26523">
    <property type="entry name" value="Trm732_C"/>
    <property type="match status" value="1"/>
</dbReference>
<dbReference type="Pfam" id="PF10350">
    <property type="entry name" value="DUF2428"/>
    <property type="match status" value="1"/>
</dbReference>
<dbReference type="InterPro" id="IPR011989">
    <property type="entry name" value="ARM-like"/>
</dbReference>
<feature type="domain" description="tRNA (32-2'-O)-methyltransferase regulator THADA-like C-terminal TPR repeats region" evidence="4">
    <location>
        <begin position="221"/>
        <end position="380"/>
    </location>
</feature>
<evidence type="ECO:0000256" key="2">
    <source>
        <dbReference type="ARBA" id="ARBA00022694"/>
    </source>
</evidence>
<evidence type="ECO:0000259" key="4">
    <source>
        <dbReference type="Pfam" id="PF25151"/>
    </source>
</evidence>
<dbReference type="PANTHER" id="PTHR14387">
    <property type="entry name" value="THADA/DEATH RECEPTOR INTERACTING PROTEIN"/>
    <property type="match status" value="1"/>
</dbReference>
<protein>
    <recommendedName>
        <fullName evidence="7">DUF2428 domain-containing protein</fullName>
    </recommendedName>
</protein>
<comment type="caution">
    <text evidence="5">The sequence shown here is derived from an EMBL/GenBank/DDBJ whole genome shotgun (WGS) entry which is preliminary data.</text>
</comment>
<comment type="similarity">
    <text evidence="1">Belongs to the THADA family.</text>
</comment>
<dbReference type="InterPro" id="IPR019442">
    <property type="entry name" value="THADA/TRM732_DUF2428"/>
</dbReference>
<dbReference type="Proteomes" id="UP001479436">
    <property type="component" value="Unassembled WGS sequence"/>
</dbReference>
<dbReference type="InterPro" id="IPR051954">
    <property type="entry name" value="tRNA_methyltransferase_THADA"/>
</dbReference>
<name>A0ABR2VQ62_9FUNG</name>
<evidence type="ECO:0000259" key="3">
    <source>
        <dbReference type="Pfam" id="PF10350"/>
    </source>
</evidence>
<dbReference type="InterPro" id="IPR016024">
    <property type="entry name" value="ARM-type_fold"/>
</dbReference>
<feature type="domain" description="DUF2428" evidence="3">
    <location>
        <begin position="9"/>
        <end position="219"/>
    </location>
</feature>
<organism evidence="5 6">
    <name type="scientific">Basidiobolus ranarum</name>
    <dbReference type="NCBI Taxonomy" id="34480"/>
    <lineage>
        <taxon>Eukaryota</taxon>
        <taxon>Fungi</taxon>
        <taxon>Fungi incertae sedis</taxon>
        <taxon>Zoopagomycota</taxon>
        <taxon>Entomophthoromycotina</taxon>
        <taxon>Basidiobolomycetes</taxon>
        <taxon>Basidiobolales</taxon>
        <taxon>Basidiobolaceae</taxon>
        <taxon>Basidiobolus</taxon>
    </lineage>
</organism>
<dbReference type="Pfam" id="PF25151">
    <property type="entry name" value="TPR_Trm732_C"/>
    <property type="match status" value="1"/>
</dbReference>
<dbReference type="PANTHER" id="PTHR14387:SF0">
    <property type="entry name" value="DUF2428 DOMAIN-CONTAINING PROTEIN"/>
    <property type="match status" value="1"/>
</dbReference>
<reference evidence="5 6" key="1">
    <citation type="submission" date="2023-04" db="EMBL/GenBank/DDBJ databases">
        <title>Genome of Basidiobolus ranarum AG-B5.</title>
        <authorList>
            <person name="Stajich J.E."/>
            <person name="Carter-House D."/>
            <person name="Gryganskyi A."/>
        </authorList>
    </citation>
    <scope>NUCLEOTIDE SEQUENCE [LARGE SCALE GENOMIC DNA]</scope>
    <source>
        <strain evidence="5 6">AG-B5</strain>
    </source>
</reference>
<proteinExistence type="inferred from homology"/>
<sequence length="960" mass="108412">MIEDATPQNNESSIGSENRAILSYCWRAVKEASTLLGVLLSRAPLNDGNSDTLPVMSYEHVIQGGNLLRTLLTSIRHRGAFSAVYPGYIAVCSRLLTAPDSDHSAVPKTWLNENLDNILSNSVSVTRRSAGIPLCILAIVSSEPADSTYLLNYTMKKAFKIAREVPSIEANQNTDLPQVHAFNILRQMFTDAKQGTKVLSYVEDGLMLAISGFSSDCWAIRNCSVMLFSTLLQRTLGTKKTKDEHHSMNTMTGKEFFSRFPKLHPFLLTELELAVEQMLRSKELDSPVVHPGLYPVLTLLSRLQPSVMDGPDSALTMSAFVPAVLECASGCIYKTREMAARALVPLVVTNDLVTTIEMLWSDINIQSQNKLHGRLVQLLSLLRGHLYDVVNYEVQKDVINCIAVHFQSKLRLLLGDNKCGITRAVFYDMMSEFVFEPAWITCNIIDQSKNRLTVVADDAFSELRKDVLLYAFRDVFAEQINDNNVDVGRYLVLRHASKIITQQAASQELDFVKLGADEIIEALLEDPDYEVRLSTLRTLHRLVEKRTSQTESKFSMNRLWLKLAQLIYAGETNLECFKIEISLLSRGNFIPVVIQAYNEKDITFSISEFWNHLMNMMSSTRSLTVVEFTLPLIGSLVNYMWLHKNEYGLDGKEILESSKVWSEYVMKYSEESMSESLREVALASIQRFEQSLKSRGTSNTCKAENEILVDVYRVLIRLLQDDDIDIRQESAQLISKIGELETPLNSERAAEICCQNAAKLEPTSLKLMRTYLDTLNGGGSFETIIKHELNPNQALFAAERPNIYKEDLIDTQLIFQVLRDTLAKLVEQQIVDDSLRNLFLLEGYQAITKLNQLIESSEKTKEQSRNFGPFGFTGHATVFLEAFRIASIIILAKKVSPEERFISELKSTLAKLEHCNLHPLLRDFYFALTGSVSSEIADFSRDFEEFFSSDCKNLFLTSLP</sequence>
<evidence type="ECO:0000313" key="6">
    <source>
        <dbReference type="Proteomes" id="UP001479436"/>
    </source>
</evidence>
<gene>
    <name evidence="5" type="ORF">K7432_014313</name>
</gene>
<keyword evidence="6" id="KW-1185">Reference proteome</keyword>
<dbReference type="Gene3D" id="1.25.10.10">
    <property type="entry name" value="Leucine-rich Repeat Variant"/>
    <property type="match status" value="1"/>
</dbReference>
<dbReference type="InterPro" id="IPR056842">
    <property type="entry name" value="THADA-like_TPR_C"/>
</dbReference>